<evidence type="ECO:0008006" key="3">
    <source>
        <dbReference type="Google" id="ProtNLM"/>
    </source>
</evidence>
<dbReference type="RefSeq" id="WP_185133640.1">
    <property type="nucleotide sequence ID" value="NZ_JACJVO010000065.1"/>
</dbReference>
<accession>A0A7X0VZG2</accession>
<protein>
    <recommendedName>
        <fullName evidence="3">IDEAL domain-containing protein</fullName>
    </recommendedName>
</protein>
<keyword evidence="2" id="KW-1185">Reference proteome</keyword>
<dbReference type="Proteomes" id="UP000564644">
    <property type="component" value="Unassembled WGS sequence"/>
</dbReference>
<sequence>MNFEVGDWVTGRTGRGELVHGYIEALQPLQGSVVVRVIQSDREAAVGRGVPVRNAAVRKLPDYTAEDENGLNELIELALQTRDETWFRELTGKLAALKDRSSRSAETIEIPQAIRNRLGSRLPH</sequence>
<gene>
    <name evidence="1" type="ORF">H7C18_34330</name>
</gene>
<proteinExistence type="predicted"/>
<name>A0A7X0VZG2_9BACL</name>
<evidence type="ECO:0000313" key="2">
    <source>
        <dbReference type="Proteomes" id="UP000564644"/>
    </source>
</evidence>
<dbReference type="AlphaFoldDB" id="A0A7X0VZG2"/>
<evidence type="ECO:0000313" key="1">
    <source>
        <dbReference type="EMBL" id="MBB6735996.1"/>
    </source>
</evidence>
<dbReference type="EMBL" id="JACJVO010000065">
    <property type="protein sequence ID" value="MBB6735996.1"/>
    <property type="molecule type" value="Genomic_DNA"/>
</dbReference>
<organism evidence="1 2">
    <name type="scientific">Cohnella zeiphila</name>
    <dbReference type="NCBI Taxonomy" id="2761120"/>
    <lineage>
        <taxon>Bacteria</taxon>
        <taxon>Bacillati</taxon>
        <taxon>Bacillota</taxon>
        <taxon>Bacilli</taxon>
        <taxon>Bacillales</taxon>
        <taxon>Paenibacillaceae</taxon>
        <taxon>Cohnella</taxon>
    </lineage>
</organism>
<comment type="caution">
    <text evidence="1">The sequence shown here is derived from an EMBL/GenBank/DDBJ whole genome shotgun (WGS) entry which is preliminary data.</text>
</comment>
<reference evidence="1 2" key="1">
    <citation type="submission" date="2020-08" db="EMBL/GenBank/DDBJ databases">
        <title>Cohnella phylogeny.</title>
        <authorList>
            <person name="Dunlap C."/>
        </authorList>
    </citation>
    <scope>NUCLEOTIDE SEQUENCE [LARGE SCALE GENOMIC DNA]</scope>
    <source>
        <strain evidence="1 2">CBP 2801</strain>
    </source>
</reference>